<dbReference type="Gene3D" id="1.10.260.40">
    <property type="entry name" value="lambda repressor-like DNA-binding domains"/>
    <property type="match status" value="1"/>
</dbReference>
<evidence type="ECO:0000313" key="3">
    <source>
        <dbReference type="Proteomes" id="UP001243009"/>
    </source>
</evidence>
<evidence type="ECO:0000259" key="1">
    <source>
        <dbReference type="PROSITE" id="PS50943"/>
    </source>
</evidence>
<dbReference type="InterPro" id="IPR001387">
    <property type="entry name" value="Cro/C1-type_HTH"/>
</dbReference>
<comment type="caution">
    <text evidence="2">The sequence shown here is derived from an EMBL/GenBank/DDBJ whole genome shotgun (WGS) entry which is preliminary data.</text>
</comment>
<dbReference type="PROSITE" id="PS50943">
    <property type="entry name" value="HTH_CROC1"/>
    <property type="match status" value="1"/>
</dbReference>
<gene>
    <name evidence="2" type="ORF">Q7A36_34305</name>
</gene>
<dbReference type="CDD" id="cd00093">
    <property type="entry name" value="HTH_XRE"/>
    <property type="match status" value="1"/>
</dbReference>
<sequence>MLTVQRPANVVKDATTASQVRAARALLAISQRDLAARSGVPLRTLARIEAGEVAKPRRGTMQRLSAVLREAGVEFIPANGGGPGVRLTREAALREAVEVAKGG</sequence>
<keyword evidence="3" id="KW-1185">Reference proteome</keyword>
<proteinExistence type="predicted"/>
<dbReference type="Proteomes" id="UP001243009">
    <property type="component" value="Unassembled WGS sequence"/>
</dbReference>
<organism evidence="2 3">
    <name type="scientific">Paracraurococcus lichenis</name>
    <dbReference type="NCBI Taxonomy" id="3064888"/>
    <lineage>
        <taxon>Bacteria</taxon>
        <taxon>Pseudomonadati</taxon>
        <taxon>Pseudomonadota</taxon>
        <taxon>Alphaproteobacteria</taxon>
        <taxon>Acetobacterales</taxon>
        <taxon>Roseomonadaceae</taxon>
        <taxon>Paracraurococcus</taxon>
    </lineage>
</organism>
<dbReference type="InterPro" id="IPR010982">
    <property type="entry name" value="Lambda_DNA-bd_dom_sf"/>
</dbReference>
<accession>A0ABT9EB93</accession>
<name>A0ABT9EB93_9PROT</name>
<dbReference type="SMART" id="SM00530">
    <property type="entry name" value="HTH_XRE"/>
    <property type="match status" value="1"/>
</dbReference>
<protein>
    <submittedName>
        <fullName evidence="2">Helix-turn-helix transcriptional regulator</fullName>
    </submittedName>
</protein>
<dbReference type="SUPFAM" id="SSF47413">
    <property type="entry name" value="lambda repressor-like DNA-binding domains"/>
    <property type="match status" value="1"/>
</dbReference>
<reference evidence="2 3" key="1">
    <citation type="submission" date="2023-08" db="EMBL/GenBank/DDBJ databases">
        <title>The draft genome sequence of Paracraurococcus sp. LOR1-02.</title>
        <authorList>
            <person name="Kingkaew E."/>
            <person name="Tanasupawat S."/>
        </authorList>
    </citation>
    <scope>NUCLEOTIDE SEQUENCE [LARGE SCALE GENOMIC DNA]</scope>
    <source>
        <strain evidence="2 3">LOR1-02</strain>
    </source>
</reference>
<dbReference type="RefSeq" id="WP_305108306.1">
    <property type="nucleotide sequence ID" value="NZ_JAUTWS010000091.1"/>
</dbReference>
<dbReference type="Pfam" id="PF01381">
    <property type="entry name" value="HTH_3"/>
    <property type="match status" value="1"/>
</dbReference>
<dbReference type="EMBL" id="JAUTWS010000091">
    <property type="protein sequence ID" value="MDO9713449.1"/>
    <property type="molecule type" value="Genomic_DNA"/>
</dbReference>
<evidence type="ECO:0000313" key="2">
    <source>
        <dbReference type="EMBL" id="MDO9713449.1"/>
    </source>
</evidence>
<feature type="domain" description="HTH cro/C1-type" evidence="1">
    <location>
        <begin position="20"/>
        <end position="75"/>
    </location>
</feature>